<comment type="caution">
    <text evidence="1">The sequence shown here is derived from an EMBL/GenBank/DDBJ whole genome shotgun (WGS) entry which is preliminary data.</text>
</comment>
<evidence type="ECO:0000313" key="2">
    <source>
        <dbReference type="Proteomes" id="UP001180020"/>
    </source>
</evidence>
<organism evidence="1 2">
    <name type="scientific">Acorus calamus</name>
    <name type="common">Sweet flag</name>
    <dbReference type="NCBI Taxonomy" id="4465"/>
    <lineage>
        <taxon>Eukaryota</taxon>
        <taxon>Viridiplantae</taxon>
        <taxon>Streptophyta</taxon>
        <taxon>Embryophyta</taxon>
        <taxon>Tracheophyta</taxon>
        <taxon>Spermatophyta</taxon>
        <taxon>Magnoliopsida</taxon>
        <taxon>Liliopsida</taxon>
        <taxon>Acoraceae</taxon>
        <taxon>Acorus</taxon>
    </lineage>
</organism>
<dbReference type="EMBL" id="JAUJYO010000017">
    <property type="protein sequence ID" value="KAK1292175.1"/>
    <property type="molecule type" value="Genomic_DNA"/>
</dbReference>
<proteinExistence type="predicted"/>
<accession>A0AAV9CTG7</accession>
<dbReference type="Proteomes" id="UP001180020">
    <property type="component" value="Unassembled WGS sequence"/>
</dbReference>
<name>A0AAV9CTG7_ACOCL</name>
<reference evidence="1" key="2">
    <citation type="submission" date="2023-06" db="EMBL/GenBank/DDBJ databases">
        <authorList>
            <person name="Ma L."/>
            <person name="Liu K.-W."/>
            <person name="Li Z."/>
            <person name="Hsiao Y.-Y."/>
            <person name="Qi Y."/>
            <person name="Fu T."/>
            <person name="Tang G."/>
            <person name="Zhang D."/>
            <person name="Sun W.-H."/>
            <person name="Liu D.-K."/>
            <person name="Li Y."/>
            <person name="Chen G.-Z."/>
            <person name="Liu X.-D."/>
            <person name="Liao X.-Y."/>
            <person name="Jiang Y.-T."/>
            <person name="Yu X."/>
            <person name="Hao Y."/>
            <person name="Huang J."/>
            <person name="Zhao X.-W."/>
            <person name="Ke S."/>
            <person name="Chen Y.-Y."/>
            <person name="Wu W.-L."/>
            <person name="Hsu J.-L."/>
            <person name="Lin Y.-F."/>
            <person name="Huang M.-D."/>
            <person name="Li C.-Y."/>
            <person name="Huang L."/>
            <person name="Wang Z.-W."/>
            <person name="Zhao X."/>
            <person name="Zhong W.-Y."/>
            <person name="Peng D.-H."/>
            <person name="Ahmad S."/>
            <person name="Lan S."/>
            <person name="Zhang J.-S."/>
            <person name="Tsai W.-C."/>
            <person name="Van De Peer Y."/>
            <person name="Liu Z.-J."/>
        </authorList>
    </citation>
    <scope>NUCLEOTIDE SEQUENCE</scope>
    <source>
        <strain evidence="1">CP</strain>
        <tissue evidence="1">Leaves</tissue>
    </source>
</reference>
<dbReference type="AlphaFoldDB" id="A0AAV9CTG7"/>
<keyword evidence="2" id="KW-1185">Reference proteome</keyword>
<gene>
    <name evidence="1" type="ORF">QJS10_CPB17g01812</name>
</gene>
<sequence>MIMSGGDQRRPGRGRVMKEEIVNSVTGSRPDRKFHYIKILSFTMYITHLKVCKTHRTEMHAYGSNLKGADFIKTFKGKHNRDEFISLSTRTASFGNYTKCAPGRTSIILSRIRKKILFRVLLKEEKLCKQRKRNGFCSSSELKLLRRNEAKVHAVGPTGVSSSHDSSHEWARIRPETGRIPRGIHVDRACHSPL</sequence>
<reference evidence="1" key="1">
    <citation type="journal article" date="2023" name="Nat. Commun.">
        <title>Diploid and tetraploid genomes of Acorus and the evolution of monocots.</title>
        <authorList>
            <person name="Ma L."/>
            <person name="Liu K.W."/>
            <person name="Li Z."/>
            <person name="Hsiao Y.Y."/>
            <person name="Qi Y."/>
            <person name="Fu T."/>
            <person name="Tang G.D."/>
            <person name="Zhang D."/>
            <person name="Sun W.H."/>
            <person name="Liu D.K."/>
            <person name="Li Y."/>
            <person name="Chen G.Z."/>
            <person name="Liu X.D."/>
            <person name="Liao X.Y."/>
            <person name="Jiang Y.T."/>
            <person name="Yu X."/>
            <person name="Hao Y."/>
            <person name="Huang J."/>
            <person name="Zhao X.W."/>
            <person name="Ke S."/>
            <person name="Chen Y.Y."/>
            <person name="Wu W.L."/>
            <person name="Hsu J.L."/>
            <person name="Lin Y.F."/>
            <person name="Huang M.D."/>
            <person name="Li C.Y."/>
            <person name="Huang L."/>
            <person name="Wang Z.W."/>
            <person name="Zhao X."/>
            <person name="Zhong W.Y."/>
            <person name="Peng D.H."/>
            <person name="Ahmad S."/>
            <person name="Lan S."/>
            <person name="Zhang J.S."/>
            <person name="Tsai W.C."/>
            <person name="Van de Peer Y."/>
            <person name="Liu Z.J."/>
        </authorList>
    </citation>
    <scope>NUCLEOTIDE SEQUENCE</scope>
    <source>
        <strain evidence="1">CP</strain>
    </source>
</reference>
<evidence type="ECO:0000313" key="1">
    <source>
        <dbReference type="EMBL" id="KAK1292175.1"/>
    </source>
</evidence>
<protein>
    <submittedName>
        <fullName evidence="1">Uncharacterized protein</fullName>
    </submittedName>
</protein>